<protein>
    <recommendedName>
        <fullName evidence="1">CHAT domain-containing protein</fullName>
    </recommendedName>
</protein>
<evidence type="ECO:0000259" key="1">
    <source>
        <dbReference type="Pfam" id="PF12770"/>
    </source>
</evidence>
<evidence type="ECO:0000313" key="2">
    <source>
        <dbReference type="EMBL" id="RPA97082.1"/>
    </source>
</evidence>
<organism evidence="2 3">
    <name type="scientific">Choiromyces venosus 120613-1</name>
    <dbReference type="NCBI Taxonomy" id="1336337"/>
    <lineage>
        <taxon>Eukaryota</taxon>
        <taxon>Fungi</taxon>
        <taxon>Dikarya</taxon>
        <taxon>Ascomycota</taxon>
        <taxon>Pezizomycotina</taxon>
        <taxon>Pezizomycetes</taxon>
        <taxon>Pezizales</taxon>
        <taxon>Tuberaceae</taxon>
        <taxon>Choiromyces</taxon>
    </lineage>
</organism>
<evidence type="ECO:0000313" key="3">
    <source>
        <dbReference type="Proteomes" id="UP000276215"/>
    </source>
</evidence>
<dbReference type="AlphaFoldDB" id="A0A3N4JFN6"/>
<dbReference type="Proteomes" id="UP000276215">
    <property type="component" value="Unassembled WGS sequence"/>
</dbReference>
<proteinExistence type="predicted"/>
<keyword evidence="3" id="KW-1185">Reference proteome</keyword>
<dbReference type="InterPro" id="IPR024983">
    <property type="entry name" value="CHAT_dom"/>
</dbReference>
<accession>A0A3N4JFN6</accession>
<sequence>GVDNEVQEILNSASERAIEAVLLHNPTTVDVLAKIQCSIIHFAHHSIPNANPSNSHFLLLMPNGKNAYKLIVRDISNANIENSQRVYLSACSSHKNITVDLADEVIHLASGFQVVRFSHVLANMSESEDTACGEVAREFYWLLFNNDGNVDGHQRVTIAFHEVMKRLRDKRPLAFLTWAPFMHCEA</sequence>
<feature type="non-terminal residue" evidence="2">
    <location>
        <position position="1"/>
    </location>
</feature>
<reference evidence="2 3" key="1">
    <citation type="journal article" date="2018" name="Nat. Ecol. Evol.">
        <title>Pezizomycetes genomes reveal the molecular basis of ectomycorrhizal truffle lifestyle.</title>
        <authorList>
            <person name="Murat C."/>
            <person name="Payen T."/>
            <person name="Noel B."/>
            <person name="Kuo A."/>
            <person name="Morin E."/>
            <person name="Chen J."/>
            <person name="Kohler A."/>
            <person name="Krizsan K."/>
            <person name="Balestrini R."/>
            <person name="Da Silva C."/>
            <person name="Montanini B."/>
            <person name="Hainaut M."/>
            <person name="Levati E."/>
            <person name="Barry K.W."/>
            <person name="Belfiori B."/>
            <person name="Cichocki N."/>
            <person name="Clum A."/>
            <person name="Dockter R.B."/>
            <person name="Fauchery L."/>
            <person name="Guy J."/>
            <person name="Iotti M."/>
            <person name="Le Tacon F."/>
            <person name="Lindquist E.A."/>
            <person name="Lipzen A."/>
            <person name="Malagnac F."/>
            <person name="Mello A."/>
            <person name="Molinier V."/>
            <person name="Miyauchi S."/>
            <person name="Poulain J."/>
            <person name="Riccioni C."/>
            <person name="Rubini A."/>
            <person name="Sitrit Y."/>
            <person name="Splivallo R."/>
            <person name="Traeger S."/>
            <person name="Wang M."/>
            <person name="Zifcakova L."/>
            <person name="Wipf D."/>
            <person name="Zambonelli A."/>
            <person name="Paolocci F."/>
            <person name="Nowrousian M."/>
            <person name="Ottonello S."/>
            <person name="Baldrian P."/>
            <person name="Spatafora J.W."/>
            <person name="Henrissat B."/>
            <person name="Nagy L.G."/>
            <person name="Aury J.M."/>
            <person name="Wincker P."/>
            <person name="Grigoriev I.V."/>
            <person name="Bonfante P."/>
            <person name="Martin F.M."/>
        </authorList>
    </citation>
    <scope>NUCLEOTIDE SEQUENCE [LARGE SCALE GENOMIC DNA]</scope>
    <source>
        <strain evidence="2 3">120613-1</strain>
    </source>
</reference>
<gene>
    <name evidence="2" type="ORF">L873DRAFT_1692292</name>
</gene>
<name>A0A3N4JFN6_9PEZI</name>
<dbReference type="EMBL" id="ML120408">
    <property type="protein sequence ID" value="RPA97082.1"/>
    <property type="molecule type" value="Genomic_DNA"/>
</dbReference>
<feature type="domain" description="CHAT" evidence="1">
    <location>
        <begin position="11"/>
        <end position="183"/>
    </location>
</feature>
<dbReference type="Pfam" id="PF12770">
    <property type="entry name" value="CHAT"/>
    <property type="match status" value="1"/>
</dbReference>
<dbReference type="OrthoDB" id="9991317at2759"/>
<dbReference type="STRING" id="1336337.A0A3N4JFN6"/>